<name>A0AAQ3KMA9_9LILI</name>
<gene>
    <name evidence="1" type="ORF">Cni_G19399</name>
</gene>
<organism evidence="1 2">
    <name type="scientific">Canna indica</name>
    <name type="common">Indian-shot</name>
    <dbReference type="NCBI Taxonomy" id="4628"/>
    <lineage>
        <taxon>Eukaryota</taxon>
        <taxon>Viridiplantae</taxon>
        <taxon>Streptophyta</taxon>
        <taxon>Embryophyta</taxon>
        <taxon>Tracheophyta</taxon>
        <taxon>Spermatophyta</taxon>
        <taxon>Magnoliopsida</taxon>
        <taxon>Liliopsida</taxon>
        <taxon>Zingiberales</taxon>
        <taxon>Cannaceae</taxon>
        <taxon>Canna</taxon>
    </lineage>
</organism>
<dbReference type="Gene3D" id="1.10.510.10">
    <property type="entry name" value="Transferase(Phosphotransferase) domain 1"/>
    <property type="match status" value="1"/>
</dbReference>
<keyword evidence="1" id="KW-0675">Receptor</keyword>
<dbReference type="Proteomes" id="UP001327560">
    <property type="component" value="Chromosome 6"/>
</dbReference>
<dbReference type="PANTHER" id="PTHR48010:SF6">
    <property type="entry name" value="OS01G0223600 PROTEIN"/>
    <property type="match status" value="1"/>
</dbReference>
<dbReference type="AlphaFoldDB" id="A0AAQ3KMA9"/>
<keyword evidence="1" id="KW-0418">Kinase</keyword>
<dbReference type="SUPFAM" id="SSF56112">
    <property type="entry name" value="Protein kinase-like (PK-like)"/>
    <property type="match status" value="1"/>
</dbReference>
<sequence length="104" mass="12326">MLELLTRKSSIHVHGSGNEVVHLVRWVQSVVREEWTAEVFDAGVMRHPVIEEEMVELLRIAKSCVVRTPERRPKMEEVARTTHKMYLWDYCFVRRHRILRCAGD</sequence>
<evidence type="ECO:0000313" key="1">
    <source>
        <dbReference type="EMBL" id="WOL10640.1"/>
    </source>
</evidence>
<dbReference type="GO" id="GO:0016301">
    <property type="term" value="F:kinase activity"/>
    <property type="evidence" value="ECO:0007669"/>
    <property type="project" value="UniProtKB-KW"/>
</dbReference>
<dbReference type="EMBL" id="CP136895">
    <property type="protein sequence ID" value="WOL10640.1"/>
    <property type="molecule type" value="Genomic_DNA"/>
</dbReference>
<keyword evidence="2" id="KW-1185">Reference proteome</keyword>
<keyword evidence="1" id="KW-0808">Transferase</keyword>
<protein>
    <submittedName>
        <fullName evidence="1">Inactive receptor kinase</fullName>
    </submittedName>
</protein>
<dbReference type="InterPro" id="IPR011009">
    <property type="entry name" value="Kinase-like_dom_sf"/>
</dbReference>
<dbReference type="PANTHER" id="PTHR48010">
    <property type="entry name" value="OS05G0588300 PROTEIN"/>
    <property type="match status" value="1"/>
</dbReference>
<proteinExistence type="predicted"/>
<evidence type="ECO:0000313" key="2">
    <source>
        <dbReference type="Proteomes" id="UP001327560"/>
    </source>
</evidence>
<accession>A0AAQ3KMA9</accession>
<reference evidence="1 2" key="1">
    <citation type="submission" date="2023-10" db="EMBL/GenBank/DDBJ databases">
        <title>Chromosome-scale genome assembly provides insights into flower coloration mechanisms of Canna indica.</title>
        <authorList>
            <person name="Li C."/>
        </authorList>
    </citation>
    <scope>NUCLEOTIDE SEQUENCE [LARGE SCALE GENOMIC DNA]</scope>
    <source>
        <tissue evidence="1">Flower</tissue>
    </source>
</reference>
<dbReference type="InterPro" id="IPR050994">
    <property type="entry name" value="At_inactive_RLKs"/>
</dbReference>